<feature type="domain" description="TNase-like" evidence="5">
    <location>
        <begin position="24"/>
        <end position="153"/>
    </location>
</feature>
<dbReference type="GO" id="GO:0004519">
    <property type="term" value="F:endonuclease activity"/>
    <property type="evidence" value="ECO:0007669"/>
    <property type="project" value="UniProtKB-KW"/>
</dbReference>
<evidence type="ECO:0000256" key="2">
    <source>
        <dbReference type="ARBA" id="ARBA00022759"/>
    </source>
</evidence>
<organism evidence="6 7">
    <name type="scientific">Halodesulfovibrio aestuarii</name>
    <dbReference type="NCBI Taxonomy" id="126333"/>
    <lineage>
        <taxon>Bacteria</taxon>
        <taxon>Pseudomonadati</taxon>
        <taxon>Thermodesulfobacteriota</taxon>
        <taxon>Desulfovibrionia</taxon>
        <taxon>Desulfovibrionales</taxon>
        <taxon>Desulfovibrionaceae</taxon>
        <taxon>Halodesulfovibrio</taxon>
    </lineage>
</organism>
<dbReference type="PANTHER" id="PTHR12302:SF3">
    <property type="entry name" value="SERINE_THREONINE-PROTEIN KINASE 31"/>
    <property type="match status" value="1"/>
</dbReference>
<dbReference type="GO" id="GO:0016787">
    <property type="term" value="F:hydrolase activity"/>
    <property type="evidence" value="ECO:0007669"/>
    <property type="project" value="UniProtKB-KW"/>
</dbReference>
<sequence length="221" mass="25044">MVKKRIFFLGILCFLYATALSAFADTTHVVTAIVDGDTLILENGKKVRIAFVDTPELGDKKRKQQYFSSIAKKFIGSKVLGREVSLQKIVANDRYKRLVAIVRLRNGCDLGALLVQNGMAFVYPHGMKQSSYITELEKLQKKAMDARVGMWDKIIPYFKNTGSVIGNRRSRRFFALDCKFSKEIANKNKVPFISAVDAFYNGYAPARICKLWPNDTEILEQ</sequence>
<keyword evidence="4" id="KW-0732">Signal</keyword>
<keyword evidence="2 6" id="KW-0255">Endonuclease</keyword>
<dbReference type="InterPro" id="IPR035437">
    <property type="entry name" value="SNase_OB-fold_sf"/>
</dbReference>
<keyword evidence="1" id="KW-0540">Nuclease</keyword>
<dbReference type="InterPro" id="IPR016071">
    <property type="entry name" value="Staphylococal_nuclease_OB-fold"/>
</dbReference>
<reference evidence="6 7" key="1">
    <citation type="submission" date="2016-11" db="EMBL/GenBank/DDBJ databases">
        <authorList>
            <person name="Varghese N."/>
            <person name="Submissions S."/>
        </authorList>
    </citation>
    <scope>NUCLEOTIDE SEQUENCE [LARGE SCALE GENOMIC DNA]</scope>
    <source>
        <strain evidence="6 7">DSM 17919</strain>
    </source>
</reference>
<dbReference type="SUPFAM" id="SSF50199">
    <property type="entry name" value="Staphylococcal nuclease"/>
    <property type="match status" value="1"/>
</dbReference>
<dbReference type="Proteomes" id="UP000184001">
    <property type="component" value="Unassembled WGS sequence"/>
</dbReference>
<proteinExistence type="predicted"/>
<comment type="caution">
    <text evidence="6">The sequence shown here is derived from an EMBL/GenBank/DDBJ whole genome shotgun (WGS) entry which is preliminary data.</text>
</comment>
<dbReference type="PANTHER" id="PTHR12302">
    <property type="entry name" value="EBNA2 BINDING PROTEIN P100"/>
    <property type="match status" value="1"/>
</dbReference>
<evidence type="ECO:0000256" key="4">
    <source>
        <dbReference type="SAM" id="SignalP"/>
    </source>
</evidence>
<keyword evidence="3" id="KW-0378">Hydrolase</keyword>
<accession>A0A8G2C7H5</accession>
<dbReference type="SUPFAM" id="SSF57884">
    <property type="entry name" value="Ada DNA repair protein, N-terminal domain (N-Ada 10)"/>
    <property type="match status" value="1"/>
</dbReference>
<evidence type="ECO:0000256" key="3">
    <source>
        <dbReference type="ARBA" id="ARBA00022801"/>
    </source>
</evidence>
<feature type="signal peptide" evidence="4">
    <location>
        <begin position="1"/>
        <end position="24"/>
    </location>
</feature>
<name>A0A8G2C7H5_9BACT</name>
<evidence type="ECO:0000313" key="6">
    <source>
        <dbReference type="EMBL" id="SHI63812.1"/>
    </source>
</evidence>
<evidence type="ECO:0000259" key="5">
    <source>
        <dbReference type="PROSITE" id="PS50830"/>
    </source>
</evidence>
<dbReference type="Gene3D" id="2.40.50.90">
    <property type="match status" value="1"/>
</dbReference>
<gene>
    <name evidence="6" type="ORF">SAMN05660830_00529</name>
</gene>
<dbReference type="SMART" id="SM00318">
    <property type="entry name" value="SNc"/>
    <property type="match status" value="1"/>
</dbReference>
<protein>
    <submittedName>
        <fullName evidence="6">Endonuclease YncB, thermonuclease family</fullName>
    </submittedName>
</protein>
<dbReference type="EMBL" id="FQZR01000002">
    <property type="protein sequence ID" value="SHI63812.1"/>
    <property type="molecule type" value="Genomic_DNA"/>
</dbReference>
<dbReference type="AlphaFoldDB" id="A0A8G2C7H5"/>
<feature type="chain" id="PRO_5034446397" evidence="4">
    <location>
        <begin position="25"/>
        <end position="221"/>
    </location>
</feature>
<dbReference type="PROSITE" id="PS50830">
    <property type="entry name" value="TNASE_3"/>
    <property type="match status" value="1"/>
</dbReference>
<evidence type="ECO:0000313" key="7">
    <source>
        <dbReference type="Proteomes" id="UP000184001"/>
    </source>
</evidence>
<dbReference type="Pfam" id="PF00565">
    <property type="entry name" value="SNase"/>
    <property type="match status" value="1"/>
</dbReference>
<dbReference type="RefSeq" id="WP_020001656.1">
    <property type="nucleotide sequence ID" value="NZ_CP192219.1"/>
</dbReference>
<evidence type="ECO:0000256" key="1">
    <source>
        <dbReference type="ARBA" id="ARBA00022722"/>
    </source>
</evidence>
<dbReference type="InterPro" id="IPR035451">
    <property type="entry name" value="Ada-like_dom_sf"/>
</dbReference>